<keyword evidence="2" id="KW-0540">Nuclease</keyword>
<comment type="similarity">
    <text evidence="5">Belongs to the YicC/YloC family.</text>
</comment>
<feature type="domain" description="Endoribonuclease YicC-like N-terminal" evidence="6">
    <location>
        <begin position="2"/>
        <end position="160"/>
    </location>
</feature>
<evidence type="ECO:0000313" key="8">
    <source>
        <dbReference type="EMBL" id="MBJ3762941.1"/>
    </source>
</evidence>
<dbReference type="Pfam" id="PF08340">
    <property type="entry name" value="YicC-like_C"/>
    <property type="match status" value="1"/>
</dbReference>
<dbReference type="GO" id="GO:0016787">
    <property type="term" value="F:hydrolase activity"/>
    <property type="evidence" value="ECO:0007669"/>
    <property type="project" value="UniProtKB-KW"/>
</dbReference>
<dbReference type="InterPro" id="IPR013551">
    <property type="entry name" value="YicC-like_C"/>
</dbReference>
<proteinExistence type="inferred from homology"/>
<dbReference type="PANTHER" id="PTHR30636:SF3">
    <property type="entry name" value="UPF0701 PROTEIN YICC"/>
    <property type="match status" value="1"/>
</dbReference>
<evidence type="ECO:0000256" key="5">
    <source>
        <dbReference type="ARBA" id="ARBA00035648"/>
    </source>
</evidence>
<keyword evidence="3" id="KW-0255">Endonuclease</keyword>
<dbReference type="NCBIfam" id="TIGR00255">
    <property type="entry name" value="YicC/YloC family endoribonuclease"/>
    <property type="match status" value="1"/>
</dbReference>
<dbReference type="GO" id="GO:0004521">
    <property type="term" value="F:RNA endonuclease activity"/>
    <property type="evidence" value="ECO:0007669"/>
    <property type="project" value="InterPro"/>
</dbReference>
<feature type="domain" description="Endoribonuclease YicC-like C-terminal" evidence="7">
    <location>
        <begin position="180"/>
        <end position="297"/>
    </location>
</feature>
<dbReference type="Proteomes" id="UP000642488">
    <property type="component" value="Unassembled WGS sequence"/>
</dbReference>
<evidence type="ECO:0000256" key="4">
    <source>
        <dbReference type="ARBA" id="ARBA00022801"/>
    </source>
</evidence>
<gene>
    <name evidence="8" type="ORF">ILP92_09320</name>
</gene>
<keyword evidence="9" id="KW-1185">Reference proteome</keyword>
<dbReference type="Pfam" id="PF03755">
    <property type="entry name" value="YicC-like_N"/>
    <property type="match status" value="1"/>
</dbReference>
<evidence type="ECO:0000259" key="7">
    <source>
        <dbReference type="Pfam" id="PF08340"/>
    </source>
</evidence>
<organism evidence="8 9">
    <name type="scientific">Palleronia pontilimi</name>
    <dbReference type="NCBI Taxonomy" id="1964209"/>
    <lineage>
        <taxon>Bacteria</taxon>
        <taxon>Pseudomonadati</taxon>
        <taxon>Pseudomonadota</taxon>
        <taxon>Alphaproteobacteria</taxon>
        <taxon>Rhodobacterales</taxon>
        <taxon>Roseobacteraceae</taxon>
        <taxon>Palleronia</taxon>
    </lineage>
</organism>
<evidence type="ECO:0000256" key="1">
    <source>
        <dbReference type="ARBA" id="ARBA00001968"/>
    </source>
</evidence>
<sequence length="297" mass="31396">MIHSMTAFASGTGARDGLSWTWDLRSVNARGLDLRIRVPDWIDGLEPGLRALLQKGLSRGSVTLGLRLIRDTGPEDGPDADAIDLTLARIAAVQGRAAAQGMSLAPCSAADVLELSAGQGPRQSSPDEVASLRAALLAEFEATILPAFLAMRATEGAALKTVLLDQVAQVAALTDTAAAQAEARLPQVRETLKAALARVVDNTDGADPDRVAQELALLAVKADVTEEIDRLRTHVAAARDHLAGDGPTGRKLDFLTQEFNREANTLCAKAQDAALTATGLQLKAVIDQMREQVQNVE</sequence>
<dbReference type="AlphaFoldDB" id="A0A934IHG7"/>
<evidence type="ECO:0000256" key="2">
    <source>
        <dbReference type="ARBA" id="ARBA00022722"/>
    </source>
</evidence>
<evidence type="ECO:0000259" key="6">
    <source>
        <dbReference type="Pfam" id="PF03755"/>
    </source>
</evidence>
<dbReference type="InterPro" id="IPR005229">
    <property type="entry name" value="YicC/YloC-like"/>
</dbReference>
<evidence type="ECO:0000256" key="3">
    <source>
        <dbReference type="ARBA" id="ARBA00022759"/>
    </source>
</evidence>
<protein>
    <submittedName>
        <fullName evidence="8">YicC family protein</fullName>
    </submittedName>
</protein>
<comment type="caution">
    <text evidence="8">The sequence shown here is derived from an EMBL/GenBank/DDBJ whole genome shotgun (WGS) entry which is preliminary data.</text>
</comment>
<evidence type="ECO:0000313" key="9">
    <source>
        <dbReference type="Proteomes" id="UP000642488"/>
    </source>
</evidence>
<name>A0A934IHG7_9RHOB</name>
<accession>A0A934IHG7</accession>
<dbReference type="InterPro" id="IPR013527">
    <property type="entry name" value="YicC-like_N"/>
</dbReference>
<reference evidence="8" key="1">
    <citation type="submission" date="2020-12" db="EMBL/GenBank/DDBJ databases">
        <title>Bacterial taxonomy.</title>
        <authorList>
            <person name="Pan X."/>
        </authorList>
    </citation>
    <scope>NUCLEOTIDE SEQUENCE</scope>
    <source>
        <strain evidence="8">KCTC 52957</strain>
    </source>
</reference>
<dbReference type="RefSeq" id="WP_198916114.1">
    <property type="nucleotide sequence ID" value="NZ_JAEKPD010000008.1"/>
</dbReference>
<keyword evidence="4" id="KW-0378">Hydrolase</keyword>
<dbReference type="EMBL" id="JAEKPD010000008">
    <property type="protein sequence ID" value="MBJ3762941.1"/>
    <property type="molecule type" value="Genomic_DNA"/>
</dbReference>
<dbReference type="PANTHER" id="PTHR30636">
    <property type="entry name" value="UPF0701 PROTEIN YICC"/>
    <property type="match status" value="1"/>
</dbReference>
<comment type="cofactor">
    <cofactor evidence="1">
        <name>a divalent metal cation</name>
        <dbReference type="ChEBI" id="CHEBI:60240"/>
    </cofactor>
</comment>